<dbReference type="Gene3D" id="2.60.120.290">
    <property type="entry name" value="Spermadhesin, CUB domain"/>
    <property type="match status" value="1"/>
</dbReference>
<dbReference type="InterPro" id="IPR050546">
    <property type="entry name" value="Glycosyl_Hydrlase_16"/>
</dbReference>
<dbReference type="PROSITE" id="PS01180">
    <property type="entry name" value="CUB"/>
    <property type="match status" value="1"/>
</dbReference>
<dbReference type="SUPFAM" id="SSF49899">
    <property type="entry name" value="Concanavalin A-like lectins/glucanases"/>
    <property type="match status" value="1"/>
</dbReference>
<dbReference type="Proteomes" id="UP001347796">
    <property type="component" value="Unassembled WGS sequence"/>
</dbReference>
<proteinExistence type="inferred from homology"/>
<dbReference type="SUPFAM" id="SSF57196">
    <property type="entry name" value="EGF/Laminin"/>
    <property type="match status" value="1"/>
</dbReference>
<evidence type="ECO:0000256" key="3">
    <source>
        <dbReference type="PROSITE-ProRule" id="PRU00076"/>
    </source>
</evidence>
<dbReference type="EMBL" id="JAZGQO010000002">
    <property type="protein sequence ID" value="KAK6192409.1"/>
    <property type="molecule type" value="Genomic_DNA"/>
</dbReference>
<dbReference type="Pfam" id="PF00008">
    <property type="entry name" value="EGF"/>
    <property type="match status" value="1"/>
</dbReference>
<dbReference type="InterPro" id="IPR000742">
    <property type="entry name" value="EGF"/>
</dbReference>
<dbReference type="FunFam" id="2.10.25.10:FF:000063">
    <property type="entry name" value="Slit guidance ligand 2"/>
    <property type="match status" value="1"/>
</dbReference>
<comment type="similarity">
    <text evidence="1">Belongs to the glycosyl hydrolase 16 family.</text>
</comment>
<evidence type="ECO:0000259" key="4">
    <source>
        <dbReference type="PROSITE" id="PS01180"/>
    </source>
</evidence>
<dbReference type="GO" id="GO:0004553">
    <property type="term" value="F:hydrolase activity, hydrolyzing O-glycosyl compounds"/>
    <property type="evidence" value="ECO:0007669"/>
    <property type="project" value="InterPro"/>
</dbReference>
<reference evidence="7 8" key="1">
    <citation type="submission" date="2024-01" db="EMBL/GenBank/DDBJ databases">
        <title>The genome of the rayed Mediterranean limpet Patella caerulea (Linnaeus, 1758).</title>
        <authorList>
            <person name="Anh-Thu Weber A."/>
            <person name="Halstead-Nussloch G."/>
        </authorList>
    </citation>
    <scope>NUCLEOTIDE SEQUENCE [LARGE SCALE GENOMIC DNA]</scope>
    <source>
        <strain evidence="7">AATW-2023a</strain>
        <tissue evidence="7">Whole specimen</tissue>
    </source>
</reference>
<protein>
    <submittedName>
        <fullName evidence="7">Uncharacterized protein</fullName>
    </submittedName>
</protein>
<dbReference type="Gene3D" id="2.60.120.200">
    <property type="match status" value="1"/>
</dbReference>
<evidence type="ECO:0000256" key="1">
    <source>
        <dbReference type="ARBA" id="ARBA00006865"/>
    </source>
</evidence>
<evidence type="ECO:0000259" key="6">
    <source>
        <dbReference type="PROSITE" id="PS51762"/>
    </source>
</evidence>
<evidence type="ECO:0000313" key="7">
    <source>
        <dbReference type="EMBL" id="KAK6192409.1"/>
    </source>
</evidence>
<dbReference type="PANTHER" id="PTHR10963:SF55">
    <property type="entry name" value="GLYCOSIDE HYDROLASE FAMILY 16 PROTEIN"/>
    <property type="match status" value="1"/>
</dbReference>
<keyword evidence="8" id="KW-1185">Reference proteome</keyword>
<dbReference type="CDD" id="cd00054">
    <property type="entry name" value="EGF_CA"/>
    <property type="match status" value="1"/>
</dbReference>
<sequence length="524" mass="59984">MINLIDDYVLFQNDRQKRAAMQVRHVDLTSATGEIYSPGFHEGILYPINLEITWTLHLPVDAAYDVVLNVSSLEIEYEQNCNWDYFAFDKDFTRKLCGMKSQVYVVENVVNSTMFKFHSDFYVSRKGFLASYRIRKVANKCDSSPCVNNGKCVRLSSEAYRCDCSQHYTGKHCQDFKAASCTSYPCLVFEDNFDFLNHRIWEHEITLGGGGNWEFQHYTNNRSNSYTRDGVLYIKPTLTIDNYGDDFLQSGTLDVWGHTPHNKCTGNAFYGCARSGSPGNLINPIQSARLRSSRGLNIKYGKVEIEAKLPVGDWLWPAIWMMPTYAAYGGWPASGEIDIMESRGNLNYTDVDGLSMGVDHSGSTLHYGPNWKINGYLKATAAKRLSNGQTFADAFHRYAVEWTEDHLRFTLDDEEVLKVAPDDGGFWKYGEFDESMESPWRYATKMAPFDQEFYIILNVAVGGMSYFPDNFISPYPKPWSAASQTQFWANKDKWYPTWNPDERDGEDAAMKINHVKVWKLNPIQ</sequence>
<dbReference type="AlphaFoldDB" id="A0AAN8Q1B2"/>
<dbReference type="CDD" id="cd08024">
    <property type="entry name" value="GH16_CCF"/>
    <property type="match status" value="1"/>
</dbReference>
<dbReference type="SMART" id="SM00181">
    <property type="entry name" value="EGF"/>
    <property type="match status" value="1"/>
</dbReference>
<dbReference type="Pfam" id="PF00722">
    <property type="entry name" value="Glyco_hydro_16"/>
    <property type="match status" value="1"/>
</dbReference>
<gene>
    <name evidence="7" type="ORF">SNE40_003879</name>
</gene>
<feature type="disulfide bond" evidence="3">
    <location>
        <begin position="164"/>
        <end position="173"/>
    </location>
</feature>
<feature type="domain" description="CUB" evidence="4">
    <location>
        <begin position="24"/>
        <end position="135"/>
    </location>
</feature>
<dbReference type="GO" id="GO:0005975">
    <property type="term" value="P:carbohydrate metabolic process"/>
    <property type="evidence" value="ECO:0007669"/>
    <property type="project" value="InterPro"/>
</dbReference>
<keyword evidence="3" id="KW-0245">EGF-like domain</keyword>
<dbReference type="InterPro" id="IPR000859">
    <property type="entry name" value="CUB_dom"/>
</dbReference>
<feature type="domain" description="EGF-like" evidence="5">
    <location>
        <begin position="137"/>
        <end position="174"/>
    </location>
</feature>
<dbReference type="Pfam" id="PF00431">
    <property type="entry name" value="CUB"/>
    <property type="match status" value="1"/>
</dbReference>
<feature type="domain" description="GH16" evidence="6">
    <location>
        <begin position="177"/>
        <end position="523"/>
    </location>
</feature>
<dbReference type="PROSITE" id="PS51762">
    <property type="entry name" value="GH16_2"/>
    <property type="match status" value="1"/>
</dbReference>
<dbReference type="InterPro" id="IPR013320">
    <property type="entry name" value="ConA-like_dom_sf"/>
</dbReference>
<dbReference type="SUPFAM" id="SSF49854">
    <property type="entry name" value="Spermadhesin, CUB domain"/>
    <property type="match status" value="1"/>
</dbReference>
<dbReference type="PROSITE" id="PS00022">
    <property type="entry name" value="EGF_1"/>
    <property type="match status" value="1"/>
</dbReference>
<dbReference type="SMART" id="SM00042">
    <property type="entry name" value="CUB"/>
    <property type="match status" value="1"/>
</dbReference>
<comment type="caution">
    <text evidence="7">The sequence shown here is derived from an EMBL/GenBank/DDBJ whole genome shotgun (WGS) entry which is preliminary data.</text>
</comment>
<evidence type="ECO:0000259" key="5">
    <source>
        <dbReference type="PROSITE" id="PS50026"/>
    </source>
</evidence>
<evidence type="ECO:0000313" key="8">
    <source>
        <dbReference type="Proteomes" id="UP001347796"/>
    </source>
</evidence>
<name>A0AAN8Q1B2_PATCE</name>
<dbReference type="InterPro" id="IPR000757">
    <property type="entry name" value="Beta-glucanase-like"/>
</dbReference>
<dbReference type="CDD" id="cd00041">
    <property type="entry name" value="CUB"/>
    <property type="match status" value="1"/>
</dbReference>
<dbReference type="PANTHER" id="PTHR10963">
    <property type="entry name" value="GLYCOSYL HYDROLASE-RELATED"/>
    <property type="match status" value="1"/>
</dbReference>
<dbReference type="PROSITE" id="PS50026">
    <property type="entry name" value="EGF_3"/>
    <property type="match status" value="1"/>
</dbReference>
<dbReference type="Gene3D" id="2.10.25.10">
    <property type="entry name" value="Laminin"/>
    <property type="match status" value="1"/>
</dbReference>
<dbReference type="InterPro" id="IPR035914">
    <property type="entry name" value="Sperma_CUB_dom_sf"/>
</dbReference>
<keyword evidence="2 3" id="KW-1015">Disulfide bond</keyword>
<evidence type="ECO:0000256" key="2">
    <source>
        <dbReference type="ARBA" id="ARBA00023157"/>
    </source>
</evidence>
<organism evidence="7 8">
    <name type="scientific">Patella caerulea</name>
    <name type="common">Rayed Mediterranean limpet</name>
    <dbReference type="NCBI Taxonomy" id="87958"/>
    <lineage>
        <taxon>Eukaryota</taxon>
        <taxon>Metazoa</taxon>
        <taxon>Spiralia</taxon>
        <taxon>Lophotrochozoa</taxon>
        <taxon>Mollusca</taxon>
        <taxon>Gastropoda</taxon>
        <taxon>Patellogastropoda</taxon>
        <taxon>Patelloidea</taxon>
        <taxon>Patellidae</taxon>
        <taxon>Patella</taxon>
    </lineage>
</organism>
<accession>A0AAN8Q1B2</accession>
<comment type="caution">
    <text evidence="3">Lacks conserved residue(s) required for the propagation of feature annotation.</text>
</comment>